<organism evidence="1">
    <name type="scientific">freshwater metagenome</name>
    <dbReference type="NCBI Taxonomy" id="449393"/>
    <lineage>
        <taxon>unclassified sequences</taxon>
        <taxon>metagenomes</taxon>
        <taxon>ecological metagenomes</taxon>
    </lineage>
</organism>
<dbReference type="AlphaFoldDB" id="A0A6J6LB85"/>
<dbReference type="EMBL" id="CAEZWF010000042">
    <property type="protein sequence ID" value="CAB4657953.1"/>
    <property type="molecule type" value="Genomic_DNA"/>
</dbReference>
<evidence type="ECO:0000313" key="1">
    <source>
        <dbReference type="EMBL" id="CAB4657953.1"/>
    </source>
</evidence>
<name>A0A6J6LB85_9ZZZZ</name>
<reference evidence="1" key="1">
    <citation type="submission" date="2020-05" db="EMBL/GenBank/DDBJ databases">
        <authorList>
            <person name="Chiriac C."/>
            <person name="Salcher M."/>
            <person name="Ghai R."/>
            <person name="Kavagutti S V."/>
        </authorList>
    </citation>
    <scope>NUCLEOTIDE SEQUENCE</scope>
</reference>
<accession>A0A6J6LB85</accession>
<proteinExistence type="predicted"/>
<gene>
    <name evidence="1" type="ORF">UFOPK2228_01002</name>
</gene>
<sequence length="37" mass="4052">MSFSTDAESSGVAPTMLVETDNIWRSSFMAAIVTRIE</sequence>
<protein>
    <submittedName>
        <fullName evidence="1">Unannotated protein</fullName>
    </submittedName>
</protein>